<dbReference type="OrthoDB" id="1465441at2"/>
<name>A0A4R2GD74_9BACT</name>
<evidence type="ECO:0000313" key="1">
    <source>
        <dbReference type="EMBL" id="TCO05986.1"/>
    </source>
</evidence>
<dbReference type="RefSeq" id="WP_132434948.1">
    <property type="nucleotide sequence ID" value="NZ_SLWK01000015.1"/>
</dbReference>
<reference evidence="1 2" key="1">
    <citation type="submission" date="2019-03" db="EMBL/GenBank/DDBJ databases">
        <title>Genomic Encyclopedia of Type Strains, Phase IV (KMG-IV): sequencing the most valuable type-strain genomes for metagenomic binning, comparative biology and taxonomic classification.</title>
        <authorList>
            <person name="Goeker M."/>
        </authorList>
    </citation>
    <scope>NUCLEOTIDE SEQUENCE [LARGE SCALE GENOMIC DNA]</scope>
    <source>
        <strain evidence="1 2">DSM 24179</strain>
    </source>
</reference>
<protein>
    <submittedName>
        <fullName evidence="1">Uncharacterized protein</fullName>
    </submittedName>
</protein>
<gene>
    <name evidence="1" type="ORF">EV194_11537</name>
</gene>
<organism evidence="1 2">
    <name type="scientific">Natronoflexus pectinivorans</name>
    <dbReference type="NCBI Taxonomy" id="682526"/>
    <lineage>
        <taxon>Bacteria</taxon>
        <taxon>Pseudomonadati</taxon>
        <taxon>Bacteroidota</taxon>
        <taxon>Bacteroidia</taxon>
        <taxon>Marinilabiliales</taxon>
        <taxon>Marinilabiliaceae</taxon>
        <taxon>Natronoflexus</taxon>
    </lineage>
</organism>
<evidence type="ECO:0000313" key="2">
    <source>
        <dbReference type="Proteomes" id="UP000295221"/>
    </source>
</evidence>
<dbReference type="Proteomes" id="UP000295221">
    <property type="component" value="Unassembled WGS sequence"/>
</dbReference>
<dbReference type="EMBL" id="SLWK01000015">
    <property type="protein sequence ID" value="TCO05986.1"/>
    <property type="molecule type" value="Genomic_DNA"/>
</dbReference>
<accession>A0A4R2GD74</accession>
<comment type="caution">
    <text evidence="1">The sequence shown here is derived from an EMBL/GenBank/DDBJ whole genome shotgun (WGS) entry which is preliminary data.</text>
</comment>
<sequence>MVAVLRILFISFILFQYSYSGAYGNGHFSKQGESEYINQLSEIFSVSADRRAARAFVSEVEEFWVSPETPEHLKELMMLVSDKIHEKRGRPYPDFHSYLTTIMLFVESHHPERSFETWHKGLLELLQNPRYPLRHAIRLFEHTTNMLNDKVVFSTAALNWKAHNPTYHFHFSDSMYIVITRPTTIVCQAREDSIMVYNTTGRVNLMSGIWQGESGRITWEQSGFESNMVYGTFGNYQVDMSRNQFEVEDVEFYNRHYFNHSLKGRVHHRLMNIRNPENTTFPRFESYEQRYQIDNIHNNFNYEGGFSQHGSKFLGSGTAHNPAIITIFRNDKPFIIAKSRYFALRQDQIVSNTTEITIQLDTGYIYHPGLLFKYMDPVKEIHLIRDGNGISRSPFFNTYHNISMDTELIKWQMNRDFMELRMVVGAAENHAFFESISYFREEFFHQLQGMDAIHPLQGLLNCYRHNKEQPFTARDYARFMRIPENQIRQQIIGLSFHGFIGYNVDTDTIEIRDRLKDYLQFRAGFKDYDVIRFRSTTPGSTPNARFDLLNYDLEMNGVSVVTISDRQNVVFFPENERLVMKKDRNFSFDGSLTAGMIDLFGDGFTFNYQNFRIDLHTIDSMAMRIETDGQDYIGRRAQRRINSTIAQLSGFLEIDRPDNKSGKEIYPEYPRLTSNTNSFVYYDRPFIQNGAYDRERFYFELNPFEISSINRLTRRNVEFTGVFSSTVFPDIEEKLVVRPDYSLGFRRSTTDEGYPIYDNRAKYNNIIDLSNQGLLGNGTISYITTTASSEQFTFLPEQTHGLAHQFNIEPRDSGVEFPDVQARFVNIDYLPFEDKLLAEIQDEPFTLFSQETNLEGTLNITPNGLSGNGILHMPNANLVAKHMDFTHHVVVADSSDFNLVSDDEEFDVSFKTSNLLSTINFKERQGTFTSRDVGSKVEFTENRFIAYISEFSWEIDRNEILLGARGSAGNRFVSTHRRQDSLDFIVPMAQYDIHSRRIHAQEVRSINVADTEMILHDGFVTINRNAVIDPLESVNIVLNDSIHRFYDAIVTIEGKFNYHATGKYDFVNGNKEIKTVNFSQIGVNRNRTTTAEAEIQERELFTFNRHFAFKGKTTLTAGNPLLRFDGGAQMLHECSTRGPQNYVRFDSEINPDSVYIPIPENVRNYEFENIYNNFFLNRDSNIVYAAFLEERKFHSDAPILSANGYLYFDPAHNSFTIAQSQLIQNPDTTGNIMRFHNDGCLVTGRGNINMGLDLGRVRTFTSGDISHTRSDSLATLNTLFGLDFMLDKESIELMTSEFNNTAGNDPNPASSISINRLAEWMGSETAVKVSEEISKKEELESLPEEHQHLLVMDSLQWRWDPPSRSYIADSEVLLKYIKNQPVNKKVHVKAVIAFSRGGNSLDMHIQACDTTYFFFSYRNNQMQTRSSMAAYNTNVQTLDADARRIRGRLGDAGYSFILAPESRMRRHLRTFEEDDEGDGSSVENDINVNELIDNETIEAIPEGNGLEND</sequence>
<keyword evidence="2" id="KW-1185">Reference proteome</keyword>
<proteinExistence type="predicted"/>